<organism evidence="1 2">
    <name type="scientific">Pontibacter rugosus</name>
    <dbReference type="NCBI Taxonomy" id="1745966"/>
    <lineage>
        <taxon>Bacteria</taxon>
        <taxon>Pseudomonadati</taxon>
        <taxon>Bacteroidota</taxon>
        <taxon>Cytophagia</taxon>
        <taxon>Cytophagales</taxon>
        <taxon>Hymenobacteraceae</taxon>
        <taxon>Pontibacter</taxon>
    </lineage>
</organism>
<evidence type="ECO:0000313" key="2">
    <source>
        <dbReference type="Proteomes" id="UP001597094"/>
    </source>
</evidence>
<gene>
    <name evidence="1" type="ORF">ACFQ2O_21835</name>
</gene>
<dbReference type="RefSeq" id="WP_377533056.1">
    <property type="nucleotide sequence ID" value="NZ_JBHTLD010000445.1"/>
</dbReference>
<dbReference type="EMBL" id="JBHTLD010000445">
    <property type="protein sequence ID" value="MFD1188866.1"/>
    <property type="molecule type" value="Genomic_DNA"/>
</dbReference>
<protein>
    <submittedName>
        <fullName evidence="1">Uncharacterized protein</fullName>
    </submittedName>
</protein>
<name>A0ABW3SXP8_9BACT</name>
<proteinExistence type="predicted"/>
<evidence type="ECO:0000313" key="1">
    <source>
        <dbReference type="EMBL" id="MFD1188866.1"/>
    </source>
</evidence>
<dbReference type="Proteomes" id="UP001597094">
    <property type="component" value="Unassembled WGS sequence"/>
</dbReference>
<sequence>MTERQLEIHKGLEAIGPEIAQFYLDGIQVINSSLGTKSNLLAHILREIDGGLRDIFEQKQLKKEFQKK</sequence>
<feature type="non-terminal residue" evidence="1">
    <location>
        <position position="68"/>
    </location>
</feature>
<accession>A0ABW3SXP8</accession>
<comment type="caution">
    <text evidence="1">The sequence shown here is derived from an EMBL/GenBank/DDBJ whole genome shotgun (WGS) entry which is preliminary data.</text>
</comment>
<reference evidence="2" key="1">
    <citation type="journal article" date="2019" name="Int. J. Syst. Evol. Microbiol.">
        <title>The Global Catalogue of Microorganisms (GCM) 10K type strain sequencing project: providing services to taxonomists for standard genome sequencing and annotation.</title>
        <authorList>
            <consortium name="The Broad Institute Genomics Platform"/>
            <consortium name="The Broad Institute Genome Sequencing Center for Infectious Disease"/>
            <person name="Wu L."/>
            <person name="Ma J."/>
        </authorList>
    </citation>
    <scope>NUCLEOTIDE SEQUENCE [LARGE SCALE GENOMIC DNA]</scope>
    <source>
        <strain evidence="2">JCM 31319</strain>
    </source>
</reference>
<keyword evidence="2" id="KW-1185">Reference proteome</keyword>